<dbReference type="Gene3D" id="1.10.10.10">
    <property type="entry name" value="Winged helix-like DNA-binding domain superfamily/Winged helix DNA-binding domain"/>
    <property type="match status" value="1"/>
</dbReference>
<dbReference type="InterPro" id="IPR036390">
    <property type="entry name" value="WH_DNA-bd_sf"/>
</dbReference>
<dbReference type="Proteomes" id="UP001226762">
    <property type="component" value="Unassembled WGS sequence"/>
</dbReference>
<dbReference type="InterPro" id="IPR005119">
    <property type="entry name" value="LysR_subst-bd"/>
</dbReference>
<dbReference type="Gene3D" id="3.40.190.290">
    <property type="match status" value="1"/>
</dbReference>
<proteinExistence type="inferred from homology"/>
<evidence type="ECO:0000313" key="7">
    <source>
        <dbReference type="Proteomes" id="UP001226762"/>
    </source>
</evidence>
<evidence type="ECO:0000313" key="6">
    <source>
        <dbReference type="EMBL" id="MDQ2088722.1"/>
    </source>
</evidence>
<comment type="caution">
    <text evidence="6">The sequence shown here is derived from an EMBL/GenBank/DDBJ whole genome shotgun (WGS) entry which is preliminary data.</text>
</comment>
<name>A0AAE3W9Q4_9RHOB</name>
<reference evidence="6" key="2">
    <citation type="submission" date="2023-02" db="EMBL/GenBank/DDBJ databases">
        <title>'Rhodoalgimonas zhirmunskyi' gen. nov., isolated from a red alga.</title>
        <authorList>
            <person name="Nedashkovskaya O.I."/>
            <person name="Otstavnykh N.Y."/>
            <person name="Bystritskaya E.P."/>
            <person name="Balabanova L.A."/>
            <person name="Isaeva M.P."/>
        </authorList>
    </citation>
    <scope>NUCLEOTIDE SEQUENCE</scope>
    <source>
        <strain evidence="6">KCTC 52189</strain>
    </source>
</reference>
<sequence length="294" mass="32138">MKQGPKSFDWNQARAFLATAEEGSLSGAARKLGQRQPTLSRQVSGLETDLGVMLFERIGRRLELTQAGLEVLKHFKAMGAAANLAALAATGQSQDIEGQVIITTTDVMATYHLPRVLRLLKAQAPGVTINIVTSNEVHDLLHREADISIRHVRPDQPDLVCRKIGELSAQFYASREYLQSHGQPVAAADMAQADIIGFGGAEPMLSALKARGLPLTEKNFKYSCANGTAYLAMVREGLGIGVFESETAIQMPDLVPVLPELDPMPIPVWLVTHRELHTSRRIRVVFDLLAENLL</sequence>
<keyword evidence="2" id="KW-0805">Transcription regulation</keyword>
<gene>
    <name evidence="6" type="ORF">NO357_02250</name>
</gene>
<dbReference type="InterPro" id="IPR000847">
    <property type="entry name" value="LysR_HTH_N"/>
</dbReference>
<evidence type="ECO:0000259" key="5">
    <source>
        <dbReference type="PROSITE" id="PS50931"/>
    </source>
</evidence>
<dbReference type="GO" id="GO:0003700">
    <property type="term" value="F:DNA-binding transcription factor activity"/>
    <property type="evidence" value="ECO:0007669"/>
    <property type="project" value="InterPro"/>
</dbReference>
<dbReference type="EMBL" id="JANHAX010000001">
    <property type="protein sequence ID" value="MDQ2088722.1"/>
    <property type="molecule type" value="Genomic_DNA"/>
</dbReference>
<dbReference type="FunFam" id="1.10.10.10:FF:000001">
    <property type="entry name" value="LysR family transcriptional regulator"/>
    <property type="match status" value="1"/>
</dbReference>
<feature type="domain" description="HTH lysR-type" evidence="5">
    <location>
        <begin position="8"/>
        <end position="65"/>
    </location>
</feature>
<keyword evidence="4" id="KW-0804">Transcription</keyword>
<organism evidence="6 7">
    <name type="scientific">Marimonas arenosa</name>
    <dbReference type="NCBI Taxonomy" id="1795305"/>
    <lineage>
        <taxon>Bacteria</taxon>
        <taxon>Pseudomonadati</taxon>
        <taxon>Pseudomonadota</taxon>
        <taxon>Alphaproteobacteria</taxon>
        <taxon>Rhodobacterales</taxon>
        <taxon>Paracoccaceae</taxon>
        <taxon>Marimonas</taxon>
    </lineage>
</organism>
<dbReference type="Pfam" id="PF03466">
    <property type="entry name" value="LysR_substrate"/>
    <property type="match status" value="1"/>
</dbReference>
<reference evidence="6" key="1">
    <citation type="submission" date="2022-07" db="EMBL/GenBank/DDBJ databases">
        <authorList>
            <person name="Otstavnykh N."/>
            <person name="Isaeva M."/>
            <person name="Bystritskaya E."/>
        </authorList>
    </citation>
    <scope>NUCLEOTIDE SEQUENCE</scope>
    <source>
        <strain evidence="6">KCTC 52189</strain>
    </source>
</reference>
<dbReference type="PRINTS" id="PR00039">
    <property type="entry name" value="HTHLYSR"/>
</dbReference>
<evidence type="ECO:0000256" key="2">
    <source>
        <dbReference type="ARBA" id="ARBA00023015"/>
    </source>
</evidence>
<dbReference type="InterPro" id="IPR058163">
    <property type="entry name" value="LysR-type_TF_proteobact-type"/>
</dbReference>
<evidence type="ECO:0000256" key="1">
    <source>
        <dbReference type="ARBA" id="ARBA00009437"/>
    </source>
</evidence>
<protein>
    <submittedName>
        <fullName evidence="6">LysR family transcriptional regulator</fullName>
    </submittedName>
</protein>
<dbReference type="PANTHER" id="PTHR30537:SF3">
    <property type="entry name" value="TRANSCRIPTIONAL REGULATORY PROTEIN"/>
    <property type="match status" value="1"/>
</dbReference>
<dbReference type="Pfam" id="PF00126">
    <property type="entry name" value="HTH_1"/>
    <property type="match status" value="1"/>
</dbReference>
<dbReference type="PROSITE" id="PS50931">
    <property type="entry name" value="HTH_LYSR"/>
    <property type="match status" value="1"/>
</dbReference>
<evidence type="ECO:0000256" key="3">
    <source>
        <dbReference type="ARBA" id="ARBA00023125"/>
    </source>
</evidence>
<dbReference type="GO" id="GO:0043565">
    <property type="term" value="F:sequence-specific DNA binding"/>
    <property type="evidence" value="ECO:0007669"/>
    <property type="project" value="TreeGrafter"/>
</dbReference>
<keyword evidence="3" id="KW-0238">DNA-binding</keyword>
<dbReference type="InterPro" id="IPR036388">
    <property type="entry name" value="WH-like_DNA-bd_sf"/>
</dbReference>
<dbReference type="SUPFAM" id="SSF53850">
    <property type="entry name" value="Periplasmic binding protein-like II"/>
    <property type="match status" value="1"/>
</dbReference>
<dbReference type="GO" id="GO:0006351">
    <property type="term" value="P:DNA-templated transcription"/>
    <property type="evidence" value="ECO:0007669"/>
    <property type="project" value="TreeGrafter"/>
</dbReference>
<dbReference type="RefSeq" id="WP_306733987.1">
    <property type="nucleotide sequence ID" value="NZ_JANHAX010000001.1"/>
</dbReference>
<dbReference type="PANTHER" id="PTHR30537">
    <property type="entry name" value="HTH-TYPE TRANSCRIPTIONAL REGULATOR"/>
    <property type="match status" value="1"/>
</dbReference>
<evidence type="ECO:0000256" key="4">
    <source>
        <dbReference type="ARBA" id="ARBA00023163"/>
    </source>
</evidence>
<dbReference type="AlphaFoldDB" id="A0AAE3W9Q4"/>
<accession>A0AAE3W9Q4</accession>
<keyword evidence="7" id="KW-1185">Reference proteome</keyword>
<dbReference type="SUPFAM" id="SSF46785">
    <property type="entry name" value="Winged helix' DNA-binding domain"/>
    <property type="match status" value="1"/>
</dbReference>
<comment type="similarity">
    <text evidence="1">Belongs to the LysR transcriptional regulatory family.</text>
</comment>